<evidence type="ECO:0000256" key="1">
    <source>
        <dbReference type="ARBA" id="ARBA00004141"/>
    </source>
</evidence>
<reference evidence="6" key="1">
    <citation type="submission" date="2025-08" db="UniProtKB">
        <authorList>
            <consortium name="Ensembl"/>
        </authorList>
    </citation>
    <scope>IDENTIFICATION</scope>
</reference>
<evidence type="ECO:0000256" key="4">
    <source>
        <dbReference type="ARBA" id="ARBA00023136"/>
    </source>
</evidence>
<feature type="transmembrane region" description="Helical" evidence="5">
    <location>
        <begin position="83"/>
        <end position="107"/>
    </location>
</feature>
<comment type="subcellular location">
    <subcellularLocation>
        <location evidence="1">Membrane</location>
        <topology evidence="1">Multi-pass membrane protein</topology>
    </subcellularLocation>
</comment>
<evidence type="ECO:0000313" key="7">
    <source>
        <dbReference type="Proteomes" id="UP000694569"/>
    </source>
</evidence>
<dbReference type="GO" id="GO:0016020">
    <property type="term" value="C:membrane"/>
    <property type="evidence" value="ECO:0007669"/>
    <property type="project" value="UniProtKB-SubCell"/>
</dbReference>
<dbReference type="InterPro" id="IPR005178">
    <property type="entry name" value="Ostalpha/TMEM184C"/>
</dbReference>
<dbReference type="Proteomes" id="UP000694569">
    <property type="component" value="Unplaced"/>
</dbReference>
<feature type="transmembrane region" description="Helical" evidence="5">
    <location>
        <begin position="332"/>
        <end position="349"/>
    </location>
</feature>
<dbReference type="AlphaFoldDB" id="A0A8C5PF40"/>
<keyword evidence="7" id="KW-1185">Reference proteome</keyword>
<feature type="transmembrane region" description="Helical" evidence="5">
    <location>
        <begin position="211"/>
        <end position="234"/>
    </location>
</feature>
<reference evidence="6" key="2">
    <citation type="submission" date="2025-09" db="UniProtKB">
        <authorList>
            <consortium name="Ensembl"/>
        </authorList>
    </citation>
    <scope>IDENTIFICATION</scope>
</reference>
<feature type="transmembrane region" description="Helical" evidence="5">
    <location>
        <begin position="249"/>
        <end position="272"/>
    </location>
</feature>
<name>A0A8C5PF40_9ANUR</name>
<dbReference type="OrthoDB" id="5832279at2759"/>
<feature type="transmembrane region" description="Helical" evidence="5">
    <location>
        <begin position="146"/>
        <end position="170"/>
    </location>
</feature>
<keyword evidence="2 5" id="KW-0812">Transmembrane</keyword>
<keyword evidence="4 5" id="KW-0472">Membrane</keyword>
<dbReference type="PANTHER" id="PTHR23423">
    <property type="entry name" value="ORGANIC SOLUTE TRANSPORTER-RELATED"/>
    <property type="match status" value="1"/>
</dbReference>
<dbReference type="Ensembl" id="ENSLLET00000019215.1">
    <property type="protein sequence ID" value="ENSLLEP00000018488.1"/>
    <property type="gene ID" value="ENSLLEG00000011768.1"/>
</dbReference>
<evidence type="ECO:0000256" key="3">
    <source>
        <dbReference type="ARBA" id="ARBA00022989"/>
    </source>
</evidence>
<proteinExistence type="predicted"/>
<keyword evidence="3 5" id="KW-1133">Transmembrane helix</keyword>
<sequence>MQKTCRGRHATLLSGECPPHVVACLQRWGEMLAIGMTSHGGYSYRLPPQFLLFLVNNFSVPRACVSKPPTSVKLPYLLDTIQLSIWGILTVLSILSVIIYLEDVFYLKKKVLCPVKRRTLIWSSGTPTIVCVFACFGLWIPRSAMFVEIGIGMYFAICFYLILMVIIEGYGGKDALIKKMENTTMHINTGPCCCCCVCLPRMKLTKKNLNLLIIGASQMAFLKPLFNIIGLILWADGVFNTEDFTVGSIALWMNSLLGVSTVLALWPIGILFREARTQLADHNIGTKFAIFQILLILTTLQTSVFGIVAGAGQLPCVPPFMFKARSQMMNNQLLIVETFILTALARGAYRRRDAEPGYSMKTVPV</sequence>
<evidence type="ECO:0000256" key="2">
    <source>
        <dbReference type="ARBA" id="ARBA00022692"/>
    </source>
</evidence>
<dbReference type="GeneTree" id="ENSGT00940000160780"/>
<protein>
    <submittedName>
        <fullName evidence="6">Solute carrier family 51 member A</fullName>
    </submittedName>
</protein>
<accession>A0A8C5PF40</accession>
<evidence type="ECO:0000256" key="5">
    <source>
        <dbReference type="SAM" id="Phobius"/>
    </source>
</evidence>
<dbReference type="Pfam" id="PF03619">
    <property type="entry name" value="Solute_trans_a"/>
    <property type="match status" value="1"/>
</dbReference>
<gene>
    <name evidence="6" type="primary">SLC51A</name>
</gene>
<organism evidence="6 7">
    <name type="scientific">Leptobrachium leishanense</name>
    <name type="common">Leishan spiny toad</name>
    <dbReference type="NCBI Taxonomy" id="445787"/>
    <lineage>
        <taxon>Eukaryota</taxon>
        <taxon>Metazoa</taxon>
        <taxon>Chordata</taxon>
        <taxon>Craniata</taxon>
        <taxon>Vertebrata</taxon>
        <taxon>Euteleostomi</taxon>
        <taxon>Amphibia</taxon>
        <taxon>Batrachia</taxon>
        <taxon>Anura</taxon>
        <taxon>Pelobatoidea</taxon>
        <taxon>Megophryidae</taxon>
        <taxon>Leptobrachium</taxon>
    </lineage>
</organism>
<feature type="transmembrane region" description="Helical" evidence="5">
    <location>
        <begin position="119"/>
        <end position="140"/>
    </location>
</feature>
<evidence type="ECO:0000313" key="6">
    <source>
        <dbReference type="Ensembl" id="ENSLLEP00000018488.1"/>
    </source>
</evidence>
<dbReference type="SMART" id="SM01417">
    <property type="entry name" value="Solute_trans_a"/>
    <property type="match status" value="1"/>
</dbReference>
<feature type="transmembrane region" description="Helical" evidence="5">
    <location>
        <begin position="293"/>
        <end position="312"/>
    </location>
</feature>